<dbReference type="Proteomes" id="UP001596443">
    <property type="component" value="Unassembled WGS sequence"/>
</dbReference>
<feature type="transmembrane region" description="Helical" evidence="2">
    <location>
        <begin position="52"/>
        <end position="72"/>
    </location>
</feature>
<dbReference type="EMBL" id="JBHSWX010000012">
    <property type="protein sequence ID" value="MFC6786158.1"/>
    <property type="molecule type" value="Genomic_DNA"/>
</dbReference>
<feature type="region of interest" description="Disordered" evidence="1">
    <location>
        <begin position="1"/>
        <end position="20"/>
    </location>
</feature>
<evidence type="ECO:0008006" key="5">
    <source>
        <dbReference type="Google" id="ProtNLM"/>
    </source>
</evidence>
<dbReference type="GeneID" id="81209226"/>
<keyword evidence="2" id="KW-0472">Membrane</keyword>
<feature type="transmembrane region" description="Helical" evidence="2">
    <location>
        <begin position="21"/>
        <end position="46"/>
    </location>
</feature>
<name>A0ABD5TDQ8_9EURY</name>
<evidence type="ECO:0000256" key="2">
    <source>
        <dbReference type="SAM" id="Phobius"/>
    </source>
</evidence>
<protein>
    <recommendedName>
        <fullName evidence="5">Major facilitator superfamily (MFS) profile domain-containing protein</fullName>
    </recommendedName>
</protein>
<sequence length="74" mass="7376">MGVHRRHDRRDRRPPRRRVDSGAALGVQAAAAGLATAVGSALGGVIAGVAGYLPTFSLGAGLVFVGLAGVLVGQ</sequence>
<accession>A0ABD5TDQ8</accession>
<organism evidence="3 4">
    <name type="scientific">Halobaculum halobium</name>
    <dbReference type="NCBI Taxonomy" id="3032281"/>
    <lineage>
        <taxon>Archaea</taxon>
        <taxon>Methanobacteriati</taxon>
        <taxon>Methanobacteriota</taxon>
        <taxon>Stenosarchaea group</taxon>
        <taxon>Halobacteria</taxon>
        <taxon>Halobacteriales</taxon>
        <taxon>Haloferacaceae</taxon>
        <taxon>Halobaculum</taxon>
    </lineage>
</organism>
<evidence type="ECO:0000313" key="4">
    <source>
        <dbReference type="Proteomes" id="UP001596443"/>
    </source>
</evidence>
<keyword evidence="2" id="KW-0812">Transmembrane</keyword>
<comment type="caution">
    <text evidence="3">The sequence shown here is derived from an EMBL/GenBank/DDBJ whole genome shotgun (WGS) entry which is preliminary data.</text>
</comment>
<dbReference type="Gene3D" id="1.20.1250.20">
    <property type="entry name" value="MFS general substrate transporter like domains"/>
    <property type="match status" value="1"/>
</dbReference>
<keyword evidence="2" id="KW-1133">Transmembrane helix</keyword>
<reference evidence="3 4" key="1">
    <citation type="journal article" date="2019" name="Int. J. Syst. Evol. Microbiol.">
        <title>The Global Catalogue of Microorganisms (GCM) 10K type strain sequencing project: providing services to taxonomists for standard genome sequencing and annotation.</title>
        <authorList>
            <consortium name="The Broad Institute Genomics Platform"/>
            <consortium name="The Broad Institute Genome Sequencing Center for Infectious Disease"/>
            <person name="Wu L."/>
            <person name="Ma J."/>
        </authorList>
    </citation>
    <scope>NUCLEOTIDE SEQUENCE [LARGE SCALE GENOMIC DNA]</scope>
    <source>
        <strain evidence="3 4">SYNS20</strain>
    </source>
</reference>
<dbReference type="AlphaFoldDB" id="A0ABD5TDQ8"/>
<dbReference type="SUPFAM" id="SSF103473">
    <property type="entry name" value="MFS general substrate transporter"/>
    <property type="match status" value="1"/>
</dbReference>
<keyword evidence="4" id="KW-1185">Reference proteome</keyword>
<feature type="compositionally biased region" description="Basic residues" evidence="1">
    <location>
        <begin position="1"/>
        <end position="16"/>
    </location>
</feature>
<evidence type="ECO:0000313" key="3">
    <source>
        <dbReference type="EMBL" id="MFC6786158.1"/>
    </source>
</evidence>
<gene>
    <name evidence="3" type="ORF">ACFQFD_09230</name>
</gene>
<dbReference type="RefSeq" id="WP_284062968.1">
    <property type="nucleotide sequence ID" value="NZ_CP126158.1"/>
</dbReference>
<proteinExistence type="predicted"/>
<evidence type="ECO:0000256" key="1">
    <source>
        <dbReference type="SAM" id="MobiDB-lite"/>
    </source>
</evidence>
<dbReference type="InterPro" id="IPR036259">
    <property type="entry name" value="MFS_trans_sf"/>
</dbReference>